<feature type="binding site" evidence="4">
    <location>
        <position position="64"/>
    </location>
    <ligand>
        <name>a divalent metal cation</name>
        <dbReference type="ChEBI" id="CHEBI:60240"/>
        <label>2</label>
    </ligand>
</feature>
<organism evidence="5 6">
    <name type="scientific">Spiribacter salinus</name>
    <dbReference type="NCBI Taxonomy" id="1335746"/>
    <lineage>
        <taxon>Bacteria</taxon>
        <taxon>Pseudomonadati</taxon>
        <taxon>Pseudomonadota</taxon>
        <taxon>Gammaproteobacteria</taxon>
        <taxon>Chromatiales</taxon>
        <taxon>Ectothiorhodospiraceae</taxon>
        <taxon>Spiribacter</taxon>
    </lineage>
</organism>
<evidence type="ECO:0000256" key="1">
    <source>
        <dbReference type="ARBA" id="ARBA00006964"/>
    </source>
</evidence>
<dbReference type="Gene3D" id="3.40.1390.30">
    <property type="entry name" value="NIF3 (NGG1p interacting factor 3)-like"/>
    <property type="match status" value="2"/>
</dbReference>
<dbReference type="STRING" id="1260251.SPISAL_06920"/>
<proteinExistence type="inferred from homology"/>
<dbReference type="InterPro" id="IPR002678">
    <property type="entry name" value="DUF34/NIF3"/>
</dbReference>
<dbReference type="AlphaFoldDB" id="A0A540VR33"/>
<dbReference type="NCBIfam" id="TIGR00486">
    <property type="entry name" value="YbgI_SA1388"/>
    <property type="match status" value="1"/>
</dbReference>
<dbReference type="InterPro" id="IPR036069">
    <property type="entry name" value="DUF34/NIF3_sf"/>
</dbReference>
<evidence type="ECO:0000256" key="4">
    <source>
        <dbReference type="PIRSR" id="PIRSR602678-1"/>
    </source>
</evidence>
<dbReference type="SUPFAM" id="SSF102705">
    <property type="entry name" value="NIF3 (NGG1p interacting factor 3)-like"/>
    <property type="match status" value="1"/>
</dbReference>
<accession>A0A540VR33</accession>
<reference evidence="5 6" key="1">
    <citation type="submission" date="2019-06" db="EMBL/GenBank/DDBJ databases">
        <title>Metagenome assembled Genome of Spiribacter salinus SL48-SHIP from the microbial mat of Salt Lake 48 (Novosibirsk region, Russia).</title>
        <authorList>
            <person name="Shipova A."/>
            <person name="Rozanov A.S."/>
            <person name="Bryanskaya A.V."/>
            <person name="Peltek S.E."/>
        </authorList>
    </citation>
    <scope>NUCLEOTIDE SEQUENCE [LARGE SCALE GENOMIC DNA]</scope>
    <source>
        <strain evidence="5">SL48-SHIP-2</strain>
    </source>
</reference>
<dbReference type="Proteomes" id="UP000315400">
    <property type="component" value="Unassembled WGS sequence"/>
</dbReference>
<dbReference type="FunFam" id="3.40.1390.30:FF:000002">
    <property type="entry name" value="Nif3-like dinuclear metal center protein"/>
    <property type="match status" value="1"/>
</dbReference>
<comment type="similarity">
    <text evidence="1">Belongs to the GTP cyclohydrolase I type 2/NIF3 family.</text>
</comment>
<dbReference type="PANTHER" id="PTHR13799:SF14">
    <property type="entry name" value="GTP CYCLOHYDROLASE 1 TYPE 2 HOMOLOG"/>
    <property type="match status" value="1"/>
</dbReference>
<name>A0A540VR33_9GAMM</name>
<feature type="binding site" evidence="4">
    <location>
        <position position="220"/>
    </location>
    <ligand>
        <name>a divalent metal cation</name>
        <dbReference type="ChEBI" id="CHEBI:60240"/>
        <label>1</label>
    </ligand>
</feature>
<comment type="caution">
    <text evidence="5">The sequence shown here is derived from an EMBL/GenBank/DDBJ whole genome shotgun (WGS) entry which is preliminary data.</text>
</comment>
<feature type="binding site" evidence="4">
    <location>
        <position position="224"/>
    </location>
    <ligand>
        <name>a divalent metal cation</name>
        <dbReference type="ChEBI" id="CHEBI:60240"/>
        <label>1</label>
    </ligand>
</feature>
<evidence type="ECO:0000256" key="3">
    <source>
        <dbReference type="ARBA" id="ARBA00022723"/>
    </source>
</evidence>
<dbReference type="GO" id="GO:0005737">
    <property type="term" value="C:cytoplasm"/>
    <property type="evidence" value="ECO:0007669"/>
    <property type="project" value="TreeGrafter"/>
</dbReference>
<dbReference type="EMBL" id="VIFK01000082">
    <property type="protein sequence ID" value="TQE99221.1"/>
    <property type="molecule type" value="Genomic_DNA"/>
</dbReference>
<feature type="binding site" evidence="4">
    <location>
        <position position="102"/>
    </location>
    <ligand>
        <name>a divalent metal cation</name>
        <dbReference type="ChEBI" id="CHEBI:60240"/>
        <label>1</label>
    </ligand>
</feature>
<evidence type="ECO:0000313" key="6">
    <source>
        <dbReference type="Proteomes" id="UP000315400"/>
    </source>
</evidence>
<keyword evidence="3 4" id="KW-0479">Metal-binding</keyword>
<evidence type="ECO:0000313" key="5">
    <source>
        <dbReference type="EMBL" id="TQE99221.1"/>
    </source>
</evidence>
<evidence type="ECO:0000256" key="2">
    <source>
        <dbReference type="ARBA" id="ARBA00022112"/>
    </source>
</evidence>
<sequence>MLHRSALVDYVNGLLDAPGQADYCPNGLQVEGRAEIHRLVTGVTASRRFLESAIEAEADAVLVHHGFFWKGESAPIVGMKAERIRLLLDHGVNLLAYHLPLDIHPSLGNNACLAQRLELEPEGQVTAAGVAGLLWHGRLRSPLDAEQFSARLEDRLDRTPMHIAGGPAQIERVAWCSGGGQRFVTEAAALGVDAYFSGEISEQTTHEAREQGVHYFAAGHHATERGGVQALGAHLASHFGLEHVFIDDPNPA</sequence>
<protein>
    <recommendedName>
        <fullName evidence="2">GTP cyclohydrolase 1 type 2 homolog</fullName>
    </recommendedName>
</protein>
<feature type="binding site" evidence="4">
    <location>
        <position position="65"/>
    </location>
    <ligand>
        <name>a divalent metal cation</name>
        <dbReference type="ChEBI" id="CHEBI:60240"/>
        <label>1</label>
    </ligand>
</feature>
<gene>
    <name evidence="5" type="ORF">FKY71_09780</name>
</gene>
<dbReference type="PANTHER" id="PTHR13799">
    <property type="entry name" value="NGG1 INTERACTING FACTOR 3"/>
    <property type="match status" value="1"/>
</dbReference>
<dbReference type="Pfam" id="PF01784">
    <property type="entry name" value="DUF34_NIF3"/>
    <property type="match status" value="1"/>
</dbReference>
<dbReference type="GO" id="GO:0046872">
    <property type="term" value="F:metal ion binding"/>
    <property type="evidence" value="ECO:0007669"/>
    <property type="project" value="UniProtKB-KW"/>
</dbReference>